<dbReference type="AlphaFoldDB" id="A0A0F8ZGI6"/>
<evidence type="ECO:0000313" key="1">
    <source>
        <dbReference type="EMBL" id="KKK59126.1"/>
    </source>
</evidence>
<proteinExistence type="predicted"/>
<comment type="caution">
    <text evidence="1">The sequence shown here is derived from an EMBL/GenBank/DDBJ whole genome shotgun (WGS) entry which is preliminary data.</text>
</comment>
<reference evidence="1" key="1">
    <citation type="journal article" date="2015" name="Nature">
        <title>Complex archaea that bridge the gap between prokaryotes and eukaryotes.</title>
        <authorList>
            <person name="Spang A."/>
            <person name="Saw J.H."/>
            <person name="Jorgensen S.L."/>
            <person name="Zaremba-Niedzwiedzka K."/>
            <person name="Martijn J."/>
            <person name="Lind A.E."/>
            <person name="van Eijk R."/>
            <person name="Schleper C."/>
            <person name="Guy L."/>
            <person name="Ettema T.J."/>
        </authorList>
    </citation>
    <scope>NUCLEOTIDE SEQUENCE</scope>
</reference>
<dbReference type="EMBL" id="LAZR01063631">
    <property type="protein sequence ID" value="KKK59126.1"/>
    <property type="molecule type" value="Genomic_DNA"/>
</dbReference>
<name>A0A0F8ZGI6_9ZZZZ</name>
<sequence>MKEIKLKDINIGDFIYLNSNLVNVRKYIIKINSKTKKYLRFKWWKLEDKTKERLFEPNSTYFSGDDYVDLDKGIPKEEYEMYKLNKKEVSKFNKFLILKNL</sequence>
<gene>
    <name evidence="1" type="ORF">LCGC14_3037500</name>
</gene>
<protein>
    <submittedName>
        <fullName evidence="1">Uncharacterized protein</fullName>
    </submittedName>
</protein>
<accession>A0A0F8ZGI6</accession>
<organism evidence="1">
    <name type="scientific">marine sediment metagenome</name>
    <dbReference type="NCBI Taxonomy" id="412755"/>
    <lineage>
        <taxon>unclassified sequences</taxon>
        <taxon>metagenomes</taxon>
        <taxon>ecological metagenomes</taxon>
    </lineage>
</organism>